<dbReference type="HOGENOM" id="CLU_019833_0_0_1"/>
<feature type="compositionally biased region" description="Pro residues" evidence="1">
    <location>
        <begin position="21"/>
        <end position="31"/>
    </location>
</feature>
<dbReference type="PANTHER" id="PTHR47256:SF1">
    <property type="entry name" value="ZN(II)2CYS6 TRANSCRIPTION FACTOR (EUROFUNG)"/>
    <property type="match status" value="1"/>
</dbReference>
<dbReference type="GO" id="GO:0000981">
    <property type="term" value="F:DNA-binding transcription factor activity, RNA polymerase II-specific"/>
    <property type="evidence" value="ECO:0007669"/>
    <property type="project" value="InterPro"/>
</dbReference>
<dbReference type="CDD" id="cd12148">
    <property type="entry name" value="fungal_TF_MHR"/>
    <property type="match status" value="1"/>
</dbReference>
<dbReference type="SMART" id="SM00066">
    <property type="entry name" value="GAL4"/>
    <property type="match status" value="1"/>
</dbReference>
<sequence>MSCDRPLRPIPSKDQLDRPGPRPLLAPPTPPTTSSSSNTSSADLVPQRGGHQRKKRRAYVTRACDWCKQKKLACNGEKTCSECRRRRIDCAYTAVSESILKAIPPGFRLVNTSSADGDEEAMNLLVLFREVSDKDALEALDELKTGRRISDVDAALRTKPGGSPGLSQNALNRAMMPPTRSSLEFELMMRHPIAYPTWAPVETSKLDLDYILLPSKVEWARMPITAPGKVMPGLTPRVPPFGADPSVRASTALESPKPVVAPSVYDERLLQIDIGKWTSIPVTNEFAMTVLSLYLETDHPLTPLFDPDLFLDGLIGRSRFCSKLLVSAVLGWSCQLYASFEPDATVIGYAFYEEAKRLRKTREGHGAEAVCAVAALQYMAITAVSLGAGPEYLECLTEMLALAETLRLFNVAPTEGPTVDPEDEDLQQASAQVAWALFNSLTLLSMHIHKRMIEHPPPMAIPDLFIASTAGGKPTKQAKRRQYLNDFLKVNCKFFLIVHDMLQLMYGPQQKAYAEAISAAFAEDTYRRLLDWADNLPLEFAQGNRCSHHAMVLHICYHLTVVDLFRPLIRHNTGTTRLGLPSFITKDAGPEAVYSASVHQLKRIVLSYRQTHPESSFSLFWHSALLYLANAMLREAAGGPQNPEWRFYFRLCIASYQTLCGGYRLAKGIAQGLLSMALDRGAMDPREAGAVRRDLERRGRHHHHHHDVSDPVVPESLVVDLDLAVTDPSAAQAEKLIRKLKELQVQGVDEGQETRA</sequence>
<dbReference type="Gene3D" id="4.10.240.10">
    <property type="entry name" value="Zn(2)-C6 fungal-type DNA-binding domain"/>
    <property type="match status" value="1"/>
</dbReference>
<dbReference type="AlphaFoldDB" id="N4VEI9"/>
<dbReference type="Pfam" id="PF00172">
    <property type="entry name" value="Zn_clus"/>
    <property type="match status" value="1"/>
</dbReference>
<dbReference type="GO" id="GO:0008270">
    <property type="term" value="F:zinc ion binding"/>
    <property type="evidence" value="ECO:0007669"/>
    <property type="project" value="InterPro"/>
</dbReference>
<dbReference type="PANTHER" id="PTHR47256">
    <property type="entry name" value="ZN(II)2CYS6 TRANSCRIPTION FACTOR (EUROFUNG)-RELATED"/>
    <property type="match status" value="1"/>
</dbReference>
<evidence type="ECO:0000313" key="3">
    <source>
        <dbReference type="Proteomes" id="UP000014480"/>
    </source>
</evidence>
<dbReference type="InterPro" id="IPR001138">
    <property type="entry name" value="Zn2Cys6_DnaBD"/>
</dbReference>
<dbReference type="PROSITE" id="PS50048">
    <property type="entry name" value="ZN2_CY6_FUNGAL_2"/>
    <property type="match status" value="1"/>
</dbReference>
<accession>N4VEI9</accession>
<dbReference type="OrthoDB" id="10261408at2759"/>
<dbReference type="CDD" id="cd00067">
    <property type="entry name" value="GAL4"/>
    <property type="match status" value="1"/>
</dbReference>
<comment type="caution">
    <text evidence="2">The sequence shown here is derived from an EMBL/GenBank/DDBJ whole genome shotgun (WGS) entry which is preliminary data.</text>
</comment>
<dbReference type="PROSITE" id="PS00463">
    <property type="entry name" value="ZN2_CY6_FUNGAL_1"/>
    <property type="match status" value="1"/>
</dbReference>
<name>N4VEI9_COLOR</name>
<reference evidence="3" key="2">
    <citation type="journal article" date="2019" name="Mol. Plant Microbe Interact.">
        <title>Genome sequence resources for four phytopathogenic fungi from the Colletotrichum orbiculare species complex.</title>
        <authorList>
            <person name="Gan P."/>
            <person name="Tsushima A."/>
            <person name="Narusaka M."/>
            <person name="Narusaka Y."/>
            <person name="Takano Y."/>
            <person name="Kubo Y."/>
            <person name="Shirasu K."/>
        </authorList>
    </citation>
    <scope>GENOME REANNOTATION</scope>
    <source>
        <strain evidence="3">104-T / ATCC 96160 / CBS 514.97 / LARS 414 / MAFF 240422</strain>
    </source>
</reference>
<protein>
    <submittedName>
        <fullName evidence="2">Nitrogen assimilation transcription factor nit-4</fullName>
    </submittedName>
</protein>
<dbReference type="InterPro" id="IPR053187">
    <property type="entry name" value="Notoamide_regulator"/>
</dbReference>
<dbReference type="Proteomes" id="UP000014480">
    <property type="component" value="Unassembled WGS sequence"/>
</dbReference>
<dbReference type="EMBL" id="AMCV02000022">
    <property type="protein sequence ID" value="TDZ18949.1"/>
    <property type="molecule type" value="Genomic_DNA"/>
</dbReference>
<feature type="region of interest" description="Disordered" evidence="1">
    <location>
        <begin position="1"/>
        <end position="54"/>
    </location>
</feature>
<dbReference type="InterPro" id="IPR036864">
    <property type="entry name" value="Zn2-C6_fun-type_DNA-bd_sf"/>
</dbReference>
<organism evidence="2 3">
    <name type="scientific">Colletotrichum orbiculare (strain 104-T / ATCC 96160 / CBS 514.97 / LARS 414 / MAFF 240422)</name>
    <name type="common">Cucumber anthracnose fungus</name>
    <name type="synonym">Colletotrichum lagenarium</name>
    <dbReference type="NCBI Taxonomy" id="1213857"/>
    <lineage>
        <taxon>Eukaryota</taxon>
        <taxon>Fungi</taxon>
        <taxon>Dikarya</taxon>
        <taxon>Ascomycota</taxon>
        <taxon>Pezizomycotina</taxon>
        <taxon>Sordariomycetes</taxon>
        <taxon>Hypocreomycetidae</taxon>
        <taxon>Glomerellales</taxon>
        <taxon>Glomerellaceae</taxon>
        <taxon>Colletotrichum</taxon>
        <taxon>Colletotrichum orbiculare species complex</taxon>
    </lineage>
</organism>
<reference evidence="3" key="1">
    <citation type="journal article" date="2013" name="New Phytol.">
        <title>Comparative genomic and transcriptomic analyses reveal the hemibiotrophic stage shift of Colletotrichum fungi.</title>
        <authorList>
            <person name="Gan P."/>
            <person name="Ikeda K."/>
            <person name="Irieda H."/>
            <person name="Narusaka M."/>
            <person name="O'Connell R.J."/>
            <person name="Narusaka Y."/>
            <person name="Takano Y."/>
            <person name="Kubo Y."/>
            <person name="Shirasu K."/>
        </authorList>
    </citation>
    <scope>NUCLEOTIDE SEQUENCE [LARGE SCALE GENOMIC DNA]</scope>
    <source>
        <strain evidence="3">104-T / ATCC 96160 / CBS 514.97 / LARS 414 / MAFF 240422</strain>
    </source>
</reference>
<dbReference type="SUPFAM" id="SSF57701">
    <property type="entry name" value="Zn2/Cys6 DNA-binding domain"/>
    <property type="match status" value="1"/>
</dbReference>
<keyword evidence="3" id="KW-1185">Reference proteome</keyword>
<evidence type="ECO:0000313" key="2">
    <source>
        <dbReference type="EMBL" id="TDZ18949.1"/>
    </source>
</evidence>
<evidence type="ECO:0000256" key="1">
    <source>
        <dbReference type="SAM" id="MobiDB-lite"/>
    </source>
</evidence>
<proteinExistence type="predicted"/>
<feature type="compositionally biased region" description="Low complexity" evidence="1">
    <location>
        <begin position="32"/>
        <end position="41"/>
    </location>
</feature>
<dbReference type="eggNOG" id="ENOG502RS9C">
    <property type="taxonomic scope" value="Eukaryota"/>
</dbReference>
<gene>
    <name evidence="2" type="ORF">Cob_v008202</name>
</gene>